<evidence type="ECO:0000259" key="2">
    <source>
        <dbReference type="Pfam" id="PF00149"/>
    </source>
</evidence>
<dbReference type="InterPro" id="IPR004843">
    <property type="entry name" value="Calcineurin-like_PHP"/>
</dbReference>
<dbReference type="InterPro" id="IPR008963">
    <property type="entry name" value="Purple_acid_Pase-like_N"/>
</dbReference>
<protein>
    <submittedName>
        <fullName evidence="4">Uncharacterized protein</fullName>
    </submittedName>
</protein>
<gene>
    <name evidence="4" type="ORF">ING2E5A_0529</name>
</gene>
<dbReference type="InterPro" id="IPR029052">
    <property type="entry name" value="Metallo-depent_PP-like"/>
</dbReference>
<feature type="domain" description="Calcineurin-like phosphoesterase" evidence="2">
    <location>
        <begin position="830"/>
        <end position="1010"/>
    </location>
</feature>
<dbReference type="GO" id="GO:0046872">
    <property type="term" value="F:metal ion binding"/>
    <property type="evidence" value="ECO:0007669"/>
    <property type="project" value="InterPro"/>
</dbReference>
<organism evidence="4 5">
    <name type="scientific">Petrimonas mucosa</name>
    <dbReference type="NCBI Taxonomy" id="1642646"/>
    <lineage>
        <taxon>Bacteria</taxon>
        <taxon>Pseudomonadati</taxon>
        <taxon>Bacteroidota</taxon>
        <taxon>Bacteroidia</taxon>
        <taxon>Bacteroidales</taxon>
        <taxon>Dysgonomonadaceae</taxon>
        <taxon>Petrimonas</taxon>
    </lineage>
</organism>
<feature type="domain" description="Purple acid phosphatase N-terminal" evidence="3">
    <location>
        <begin position="724"/>
        <end position="822"/>
    </location>
</feature>
<dbReference type="InterPro" id="IPR015914">
    <property type="entry name" value="PAPs_N"/>
</dbReference>
<dbReference type="SUPFAM" id="SSF49363">
    <property type="entry name" value="Purple acid phosphatase, N-terminal domain"/>
    <property type="match status" value="1"/>
</dbReference>
<dbReference type="SUPFAM" id="SSF56300">
    <property type="entry name" value="Metallo-dependent phosphatases"/>
    <property type="match status" value="1"/>
</dbReference>
<dbReference type="AlphaFoldDB" id="A0A1G4G4H8"/>
<dbReference type="InterPro" id="IPR039331">
    <property type="entry name" value="PAPs-like"/>
</dbReference>
<dbReference type="Pfam" id="PF00149">
    <property type="entry name" value="Metallophos"/>
    <property type="match status" value="1"/>
</dbReference>
<dbReference type="Pfam" id="PF16656">
    <property type="entry name" value="Pur_ac_phosph_N"/>
    <property type="match status" value="1"/>
</dbReference>
<dbReference type="STRING" id="1642646.ING2E5A_0529"/>
<dbReference type="PANTHER" id="PTHR22953:SF153">
    <property type="entry name" value="PURPLE ACID PHOSPHATASE"/>
    <property type="match status" value="1"/>
</dbReference>
<reference evidence="4 5" key="1">
    <citation type="submission" date="2016-08" db="EMBL/GenBank/DDBJ databases">
        <authorList>
            <person name="Seilhamer J.J."/>
        </authorList>
    </citation>
    <scope>NUCLEOTIDE SEQUENCE [LARGE SCALE GENOMIC DNA]</scope>
    <source>
        <strain evidence="4">ING2-E5A</strain>
    </source>
</reference>
<proteinExistence type="predicted"/>
<keyword evidence="1" id="KW-0732">Signal</keyword>
<evidence type="ECO:0000256" key="1">
    <source>
        <dbReference type="ARBA" id="ARBA00022729"/>
    </source>
</evidence>
<evidence type="ECO:0000313" key="4">
    <source>
        <dbReference type="EMBL" id="SCM55715.1"/>
    </source>
</evidence>
<name>A0A1G4G4H8_9BACT</name>
<evidence type="ECO:0000313" key="5">
    <source>
        <dbReference type="Proteomes" id="UP000178485"/>
    </source>
</evidence>
<dbReference type="EMBL" id="LT608328">
    <property type="protein sequence ID" value="SCM55715.1"/>
    <property type="molecule type" value="Genomic_DNA"/>
</dbReference>
<dbReference type="Gene3D" id="2.60.40.380">
    <property type="entry name" value="Purple acid phosphatase-like, N-terminal"/>
    <property type="match status" value="1"/>
</dbReference>
<evidence type="ECO:0000259" key="3">
    <source>
        <dbReference type="Pfam" id="PF16656"/>
    </source>
</evidence>
<dbReference type="Proteomes" id="UP000178485">
    <property type="component" value="Chromosome i"/>
</dbReference>
<dbReference type="Gene3D" id="3.60.21.10">
    <property type="match status" value="1"/>
</dbReference>
<sequence length="1095" mass="124222">MKKVVKIAGALLLALLILVFGFGYSNLRDRHRGYGLDLRVENRHPGMLRAGFAAVPITPEYMEPWNDLDGNARFEPHKGDSYQDLNGNGKFDTYWIAGFGNRVAAQGVHDDIWARAMVLDDGTTRLALVALDLIGMFHPTVIDIRKMIPEDAGITYLMIASTHTHEAPDMLGLWGESPFKSGVNREWREYVKERVVESVVEAVNAMRPAHLRFSQNLTEGRVTLKDTREPHVYDDGLRMMQVIDAESSETLGTMIQWANHPETLWSRNLQISSDFPHYLREAVEKGVYLGDSLVRKGVGGVALYVNGAVGGLMTTHASMEVKDPLRDTVYLEPSFDKIRAQGDTLGLIILRTMEENSIEVKEAAINLRAKTFNLPLKNPLFRLAAAIGVMDADMTGWMKKRTEVAVWSIGPASFITFPGELYPEILNGGVEALPGRDFPVEALEVPPLRELMPGSFRFGIGLVNDEIGYIIPKSQWDVKEPYVYRDKPYYGEENSLGPETAPLLYRELRQLLEELPGSPAYPTQTEQAKNAILQRIITNVPSGELNELTHQQLLAMISEEERAIFANDHWRFTVDAPAMVSVMRHKEQQIVPFWLEEKGFRNTGMTLSNGNYEYEVWQKEYPAGEITLGINGFDLHRVVYFVTIGPVKGGVMPKIVSHSPERWRVVRMEKGAYTYNDWDELVIERLPAELEGHLLFTTIRGRAREAAILNAFRKTAYPASSAADQVVLTWCDDPRTTQAFQWRSDTSVTRMTLKYRKADGNDGDFSEIAASYRLLADNYIYNCPVVKHWEVNVERLQPDTKYQYRICNGDTGGETPLYTFRTAPQGESPFRFIYLGDTHNSDIVEKVVDQAFRTAPDAAFLLHSGDHVNTGLFRELWDEHFHYMRKVLPYLSFVPALGNHDSQDGLPPALYQHFFMLPRDNGTVLEPERNYAFTYGNSRFLILDSTGDVGRIASWLEEELKKAEERWKIVVTHFPIYWKDDSYPDMREKWASLFDRYGVDLVLSGHVHQYFRSYPVVGNIPRKPEEKGTVYVASVAVASRDLEPSSEKYNALHVNTGALYQTVEVESRQIHVVSRNLDGDKIDEFIIRKGVGAKP</sequence>
<keyword evidence="5" id="KW-1185">Reference proteome</keyword>
<dbReference type="RefSeq" id="WP_071136060.1">
    <property type="nucleotide sequence ID" value="NZ_DUQN01000014.1"/>
</dbReference>
<dbReference type="KEGG" id="pmuc:ING2E5A_0529"/>
<accession>A0A1G4G4H8</accession>
<dbReference type="GO" id="GO:0003993">
    <property type="term" value="F:acid phosphatase activity"/>
    <property type="evidence" value="ECO:0007669"/>
    <property type="project" value="InterPro"/>
</dbReference>
<dbReference type="PANTHER" id="PTHR22953">
    <property type="entry name" value="ACID PHOSPHATASE RELATED"/>
    <property type="match status" value="1"/>
</dbReference>